<dbReference type="Pfam" id="PF01416">
    <property type="entry name" value="PseudoU_synth_1"/>
    <property type="match status" value="1"/>
</dbReference>
<keyword evidence="3" id="KW-0413">Isomerase</keyword>
<dbReference type="Gene3D" id="3.30.70.580">
    <property type="entry name" value="Pseudouridine synthase I, catalytic domain, N-terminal subdomain"/>
    <property type="match status" value="1"/>
</dbReference>
<gene>
    <name evidence="6" type="ORF">C8Q71DRAFT_754488</name>
</gene>
<dbReference type="GeneID" id="72004224"/>
<evidence type="ECO:0000256" key="1">
    <source>
        <dbReference type="ARBA" id="ARBA00009375"/>
    </source>
</evidence>
<dbReference type="InterPro" id="IPR020095">
    <property type="entry name" value="PsdUridine_synth_TruA_C"/>
</dbReference>
<feature type="region of interest" description="Disordered" evidence="4">
    <location>
        <begin position="54"/>
        <end position="73"/>
    </location>
</feature>
<evidence type="ECO:0000256" key="3">
    <source>
        <dbReference type="ARBA" id="ARBA00023235"/>
    </source>
</evidence>
<keyword evidence="7" id="KW-1185">Reference proteome</keyword>
<proteinExistence type="inferred from homology"/>
<dbReference type="PANTHER" id="PTHR11142">
    <property type="entry name" value="PSEUDOURIDYLATE SYNTHASE"/>
    <property type="match status" value="1"/>
</dbReference>
<dbReference type="PANTHER" id="PTHR11142:SF5">
    <property type="entry name" value="TRNA PSEUDOURIDINE(38_39) SYNTHASE"/>
    <property type="match status" value="1"/>
</dbReference>
<dbReference type="Proteomes" id="UP000814176">
    <property type="component" value="Unassembled WGS sequence"/>
</dbReference>
<feature type="compositionally biased region" description="Basic and acidic residues" evidence="4">
    <location>
        <begin position="500"/>
        <end position="527"/>
    </location>
</feature>
<evidence type="ECO:0000313" key="7">
    <source>
        <dbReference type="Proteomes" id="UP000814176"/>
    </source>
</evidence>
<dbReference type="InterPro" id="IPR020097">
    <property type="entry name" value="PsdUridine_synth_TruA_a/b_dom"/>
</dbReference>
<sequence length="536" mass="59921">MRLTWLARRWLKTSISQRFLKVITMDHDAAGFGGWTREDLISRIRELERLKLADQTGPSSREQRNSKTSYPSAHPRRKIALKFTYHGAHYSGLEYQGLPSRLPTVEGVLFDALVRCRLVDPEAGFQGCGWEKCGRTDKGVSAAAQVVSFWVRSAFGEVKRPQEDIGEETSTEAKAETSDSPPVEKVNNNDGPGLEGDLAMMGDWDEAPTNASLEQPAEATSEIPYIFRLNRALPPTIRVLAWSPVADEFSARFSCRWRHYKYFFSPRGLDLAAMQDAASRLVGEHDFRNLCKVDASKQLTSFTRSILSAAINPVEDNPHLYVLDLVGRAFLYNQVRHIMAVLFLVGSRLEQPSIIDALLNVDGDSPHPPSREGEPQPPVVSGKPYYEMADPLPLVLWDTGYDEDVVSWRADYETESEDMSQKSLANNVCNVLQSLLDRSEIHTALDAHFLRAAEKHHRPTPLYFPIGAEGTISIQKESVLPVPLGGGAHKRAAGYTPLLERGRKDTPEEINERWRLGKGAKRMDRKNAVAASEEPS</sequence>
<dbReference type="InterPro" id="IPR020103">
    <property type="entry name" value="PsdUridine_synth_cat_dom_sf"/>
</dbReference>
<evidence type="ECO:0000256" key="4">
    <source>
        <dbReference type="SAM" id="MobiDB-lite"/>
    </source>
</evidence>
<dbReference type="InterPro" id="IPR001406">
    <property type="entry name" value="PsdUridine_synth_TruA"/>
</dbReference>
<keyword evidence="2" id="KW-0819">tRNA processing</keyword>
<evidence type="ECO:0000256" key="2">
    <source>
        <dbReference type="ARBA" id="ARBA00022694"/>
    </source>
</evidence>
<feature type="region of interest" description="Disordered" evidence="4">
    <location>
        <begin position="160"/>
        <end position="197"/>
    </location>
</feature>
<feature type="region of interest" description="Disordered" evidence="4">
    <location>
        <begin position="500"/>
        <end position="536"/>
    </location>
</feature>
<evidence type="ECO:0000259" key="5">
    <source>
        <dbReference type="Pfam" id="PF01416"/>
    </source>
</evidence>
<organism evidence="6 7">
    <name type="scientific">Rhodofomes roseus</name>
    <dbReference type="NCBI Taxonomy" id="34475"/>
    <lineage>
        <taxon>Eukaryota</taxon>
        <taxon>Fungi</taxon>
        <taxon>Dikarya</taxon>
        <taxon>Basidiomycota</taxon>
        <taxon>Agaricomycotina</taxon>
        <taxon>Agaricomycetes</taxon>
        <taxon>Polyporales</taxon>
        <taxon>Rhodofomes</taxon>
    </lineage>
</organism>
<reference evidence="6 7" key="1">
    <citation type="journal article" date="2021" name="Environ. Microbiol.">
        <title>Gene family expansions and transcriptome signatures uncover fungal adaptations to wood decay.</title>
        <authorList>
            <person name="Hage H."/>
            <person name="Miyauchi S."/>
            <person name="Viragh M."/>
            <person name="Drula E."/>
            <person name="Min B."/>
            <person name="Chaduli D."/>
            <person name="Navarro D."/>
            <person name="Favel A."/>
            <person name="Norest M."/>
            <person name="Lesage-Meessen L."/>
            <person name="Balint B."/>
            <person name="Merenyi Z."/>
            <person name="de Eugenio L."/>
            <person name="Morin E."/>
            <person name="Martinez A.T."/>
            <person name="Baldrian P."/>
            <person name="Stursova M."/>
            <person name="Martinez M.J."/>
            <person name="Novotny C."/>
            <person name="Magnuson J.K."/>
            <person name="Spatafora J.W."/>
            <person name="Maurice S."/>
            <person name="Pangilinan J."/>
            <person name="Andreopoulos W."/>
            <person name="LaButti K."/>
            <person name="Hundley H."/>
            <person name="Na H."/>
            <person name="Kuo A."/>
            <person name="Barry K."/>
            <person name="Lipzen A."/>
            <person name="Henrissat B."/>
            <person name="Riley R."/>
            <person name="Ahrendt S."/>
            <person name="Nagy L.G."/>
            <person name="Grigoriev I.V."/>
            <person name="Martin F."/>
            <person name="Rosso M.N."/>
        </authorList>
    </citation>
    <scope>NUCLEOTIDE SEQUENCE [LARGE SCALE GENOMIC DNA]</scope>
    <source>
        <strain evidence="6 7">CIRM-BRFM 1785</strain>
    </source>
</reference>
<dbReference type="Gene3D" id="3.30.70.660">
    <property type="entry name" value="Pseudouridine synthase I, catalytic domain, C-terminal subdomain"/>
    <property type="match status" value="1"/>
</dbReference>
<dbReference type="InterPro" id="IPR020094">
    <property type="entry name" value="TruA/RsuA/RluB/E/F_N"/>
</dbReference>
<dbReference type="SUPFAM" id="SSF55120">
    <property type="entry name" value="Pseudouridine synthase"/>
    <property type="match status" value="1"/>
</dbReference>
<accession>A0ABQ8KJW9</accession>
<protein>
    <submittedName>
        <fullName evidence="6">Pseudouridine synthase</fullName>
    </submittedName>
</protein>
<feature type="domain" description="Pseudouridine synthase I TruA alpha/beta" evidence="5">
    <location>
        <begin position="277"/>
        <end position="402"/>
    </location>
</feature>
<dbReference type="HAMAP" id="MF_00171">
    <property type="entry name" value="TruA"/>
    <property type="match status" value="1"/>
</dbReference>
<comment type="similarity">
    <text evidence="1">Belongs to the tRNA pseudouridine synthase TruA family.</text>
</comment>
<evidence type="ECO:0000313" key="6">
    <source>
        <dbReference type="EMBL" id="KAH9837788.1"/>
    </source>
</evidence>
<dbReference type="RefSeq" id="XP_047779826.1">
    <property type="nucleotide sequence ID" value="XM_047923492.1"/>
</dbReference>
<name>A0ABQ8KJW9_9APHY</name>
<dbReference type="EMBL" id="JADCUA010000008">
    <property type="protein sequence ID" value="KAH9837788.1"/>
    <property type="molecule type" value="Genomic_DNA"/>
</dbReference>
<comment type="caution">
    <text evidence="6">The sequence shown here is derived from an EMBL/GenBank/DDBJ whole genome shotgun (WGS) entry which is preliminary data.</text>
</comment>
<feature type="compositionally biased region" description="Polar residues" evidence="4">
    <location>
        <begin position="56"/>
        <end position="71"/>
    </location>
</feature>